<keyword evidence="3" id="KW-1185">Reference proteome</keyword>
<dbReference type="PANTHER" id="PTHR45005">
    <property type="match status" value="1"/>
</dbReference>
<dbReference type="InterPro" id="IPR053277">
    <property type="entry name" value="Endomembrane_traffic_mod"/>
</dbReference>
<dbReference type="Gene3D" id="1.25.40.10">
    <property type="entry name" value="Tetratricopeptide repeat domain"/>
    <property type="match status" value="2"/>
</dbReference>
<proteinExistence type="predicted"/>
<feature type="compositionally biased region" description="Basic and acidic residues" evidence="1">
    <location>
        <begin position="125"/>
        <end position="135"/>
    </location>
</feature>
<name>A0ABP0VMC1_9BRYO</name>
<sequence>MENSSGLLEQVSPSPMSEDLTLHAKPSVLEELVLVSAVDNALTESPATQLEPLEPLDPEQPFVPFIEDFLHNELLVNGKLEAPIGEFVDGENISDKSKEKEEGSAENGVEEAGNDALRTEVMPTDQKEDAIHENGGETDASIEGEESDPALPKDLKLGSLWQSSTIEAYKSQNLDAIHIGMQSGRQEPVNQRSSTIGSNIVGDILYNLAVGDEDGHSRQRILAFAAKRYAANVERNPEDHDALYNWALVLQESADNTGPEMDSVSKDALLDEACKKYEAATQLCPSLHEAFYNWAIAISDRAKIRGRTKEAEELWKQACDKYEQAVQLNWNSPQALNNWGLALQELGAIVPLKEKRAIVKKGIRKFRAAIQLRFDFHRAVYNLGTVLYGLAEDTSRSGQKRNPKELAPADLYSLSAVYIAAAHALKPDYPVYRGALRLVRSMLPLPYMKSGWLKIAPPGNPLAPHSDWMRLWFVLDHEALYEMEKVDRKSLAHSYSKQVMFTESSGSSLPARPSMLRIAMEDIVHMAPSADLSLPPGGGFCIETVSGPQNLIAETWDATDSWVDAVRLVYTIYAQGKKDVLAGVLVG</sequence>
<evidence type="ECO:0000256" key="1">
    <source>
        <dbReference type="SAM" id="MobiDB-lite"/>
    </source>
</evidence>
<feature type="compositionally biased region" description="Basic and acidic residues" evidence="1">
    <location>
        <begin position="93"/>
        <end position="103"/>
    </location>
</feature>
<accession>A0ABP0VMC1</accession>
<dbReference type="InterPro" id="IPR011990">
    <property type="entry name" value="TPR-like_helical_dom_sf"/>
</dbReference>
<dbReference type="SUPFAM" id="SSF48452">
    <property type="entry name" value="TPR-like"/>
    <property type="match status" value="2"/>
</dbReference>
<evidence type="ECO:0000313" key="2">
    <source>
        <dbReference type="EMBL" id="CAK9255574.1"/>
    </source>
</evidence>
<dbReference type="Pfam" id="PF06552">
    <property type="entry name" value="TOM20_plant"/>
    <property type="match status" value="1"/>
</dbReference>
<protein>
    <submittedName>
        <fullName evidence="2">Uncharacterized protein</fullName>
    </submittedName>
</protein>
<organism evidence="2 3">
    <name type="scientific">Sphagnum jensenii</name>
    <dbReference type="NCBI Taxonomy" id="128206"/>
    <lineage>
        <taxon>Eukaryota</taxon>
        <taxon>Viridiplantae</taxon>
        <taxon>Streptophyta</taxon>
        <taxon>Embryophyta</taxon>
        <taxon>Bryophyta</taxon>
        <taxon>Sphagnophytina</taxon>
        <taxon>Sphagnopsida</taxon>
        <taxon>Sphagnales</taxon>
        <taxon>Sphagnaceae</taxon>
        <taxon>Sphagnum</taxon>
    </lineage>
</organism>
<reference evidence="2 3" key="1">
    <citation type="submission" date="2024-02" db="EMBL/GenBank/DDBJ databases">
        <authorList>
            <consortium name="ELIXIR-Norway"/>
            <consortium name="Elixir Norway"/>
        </authorList>
    </citation>
    <scope>NUCLEOTIDE SEQUENCE [LARGE SCALE GENOMIC DNA]</scope>
</reference>
<dbReference type="PANTHER" id="PTHR45005:SF2">
    <property type="entry name" value="PROTEIN HLB1"/>
    <property type="match status" value="1"/>
</dbReference>
<gene>
    <name evidence="2" type="ORF">CSSPJE1EN1_LOCUS1052</name>
</gene>
<dbReference type="EMBL" id="OZ020096">
    <property type="protein sequence ID" value="CAK9255574.1"/>
    <property type="molecule type" value="Genomic_DNA"/>
</dbReference>
<feature type="region of interest" description="Disordered" evidence="1">
    <location>
        <begin position="91"/>
        <end position="153"/>
    </location>
</feature>
<dbReference type="Proteomes" id="UP001497444">
    <property type="component" value="Chromosome 1"/>
</dbReference>
<evidence type="ECO:0000313" key="3">
    <source>
        <dbReference type="Proteomes" id="UP001497444"/>
    </source>
</evidence>
<dbReference type="SUPFAM" id="SSF50729">
    <property type="entry name" value="PH domain-like"/>
    <property type="match status" value="1"/>
</dbReference>